<dbReference type="PANTHER" id="PTHR30575:SF0">
    <property type="entry name" value="XAA-ARG DIPEPTIDASE"/>
    <property type="match status" value="1"/>
</dbReference>
<keyword evidence="1" id="KW-0378">Hydrolase</keyword>
<protein>
    <submittedName>
        <fullName evidence="4">M20 family metallopeptidase</fullName>
    </submittedName>
</protein>
<name>A0ABP3K7Q2_9SPHN</name>
<dbReference type="InterPro" id="IPR017439">
    <property type="entry name" value="Amidohydrolase"/>
</dbReference>
<dbReference type="PANTHER" id="PTHR30575">
    <property type="entry name" value="PEPTIDASE M20"/>
    <property type="match status" value="1"/>
</dbReference>
<evidence type="ECO:0000259" key="3">
    <source>
        <dbReference type="Pfam" id="PF07687"/>
    </source>
</evidence>
<feature type="domain" description="Peptidase M20 dimerisation" evidence="3">
    <location>
        <begin position="206"/>
        <end position="297"/>
    </location>
</feature>
<dbReference type="SUPFAM" id="SSF55031">
    <property type="entry name" value="Bacterial exopeptidase dimerisation domain"/>
    <property type="match status" value="1"/>
</dbReference>
<keyword evidence="5" id="KW-1185">Reference proteome</keyword>
<dbReference type="Gene3D" id="3.40.630.10">
    <property type="entry name" value="Zn peptidases"/>
    <property type="match status" value="1"/>
</dbReference>
<accession>A0ABP3K7Q2</accession>
<evidence type="ECO:0000256" key="2">
    <source>
        <dbReference type="SAM" id="SignalP"/>
    </source>
</evidence>
<dbReference type="Pfam" id="PF07687">
    <property type="entry name" value="M20_dimer"/>
    <property type="match status" value="1"/>
</dbReference>
<dbReference type="Pfam" id="PF01546">
    <property type="entry name" value="Peptidase_M20"/>
    <property type="match status" value="1"/>
</dbReference>
<proteinExistence type="predicted"/>
<evidence type="ECO:0000313" key="5">
    <source>
        <dbReference type="Proteomes" id="UP001500713"/>
    </source>
</evidence>
<dbReference type="NCBIfam" id="TIGR01891">
    <property type="entry name" value="amidohydrolases"/>
    <property type="match status" value="1"/>
</dbReference>
<reference evidence="5" key="1">
    <citation type="journal article" date="2019" name="Int. J. Syst. Evol. Microbiol.">
        <title>The Global Catalogue of Microorganisms (GCM) 10K type strain sequencing project: providing services to taxonomists for standard genome sequencing and annotation.</title>
        <authorList>
            <consortium name="The Broad Institute Genomics Platform"/>
            <consortium name="The Broad Institute Genome Sequencing Center for Infectious Disease"/>
            <person name="Wu L."/>
            <person name="Ma J."/>
        </authorList>
    </citation>
    <scope>NUCLEOTIDE SEQUENCE [LARGE SCALE GENOMIC DNA]</scope>
    <source>
        <strain evidence="5">JCM 14162</strain>
    </source>
</reference>
<dbReference type="Gene3D" id="3.30.70.360">
    <property type="match status" value="1"/>
</dbReference>
<dbReference type="PIRSF" id="PIRSF037227">
    <property type="entry name" value="Aminobenzoyl-glu_utiliz_pB"/>
    <property type="match status" value="1"/>
</dbReference>
<dbReference type="InterPro" id="IPR017145">
    <property type="entry name" value="Aminobenzoyl-glu_utiliz_pB"/>
</dbReference>
<feature type="signal peptide" evidence="2">
    <location>
        <begin position="1"/>
        <end position="19"/>
    </location>
</feature>
<dbReference type="Proteomes" id="UP001500713">
    <property type="component" value="Unassembled WGS sequence"/>
</dbReference>
<comment type="caution">
    <text evidence="4">The sequence shown here is derived from an EMBL/GenBank/DDBJ whole genome shotgun (WGS) entry which is preliminary data.</text>
</comment>
<organism evidence="4 5">
    <name type="scientific">Parasphingorhabdus litoris</name>
    <dbReference type="NCBI Taxonomy" id="394733"/>
    <lineage>
        <taxon>Bacteria</taxon>
        <taxon>Pseudomonadati</taxon>
        <taxon>Pseudomonadota</taxon>
        <taxon>Alphaproteobacteria</taxon>
        <taxon>Sphingomonadales</taxon>
        <taxon>Sphingomonadaceae</taxon>
        <taxon>Parasphingorhabdus</taxon>
    </lineage>
</organism>
<evidence type="ECO:0000256" key="1">
    <source>
        <dbReference type="ARBA" id="ARBA00022801"/>
    </source>
</evidence>
<feature type="chain" id="PRO_5047202663" evidence="2">
    <location>
        <begin position="20"/>
        <end position="475"/>
    </location>
</feature>
<dbReference type="InterPro" id="IPR011650">
    <property type="entry name" value="Peptidase_M20_dimer"/>
</dbReference>
<sequence length="475" mass="51133">MKHLSILLALTALPSLAHAQNAQETKILEGIDARYDETASVARQIWEWAEVGYQEEKASGLLQQNLRAQGFKITSGVAEIPTAFVAEYGKGGPVIAILAEFDALPGINQDAVATRSPIEGKGAAHACGHNLFGAGSLEAAIAVKKWLDETGTPGRVRLYGTPAEEGGSGKVYMVRAGLFDDVDFALHWHAGDENSAAARMTLANRSAKFRFRGVSAHAAGAPEKARSALDGVEAFNLMVNMMREHVPQDSRIHYVITEGGTAPNVVPDFAEVFYYVRHPDPDGVDAIWKRMEDAARGAALGTGTEVDWEVIHGNNPLLVNETLAKMVDAKLRQVGGITYSAEEQKFAETIYASFDSPKLKLGSESEIQPYEVTLGYGSTDVGDVSYATPTVGLQTATWVPGTSAHSWQSSAASGMSIGFKGTQAAAKTLTLAAIELYSNPELRKEAKAEFDKARGPNYEYKSLLGDRDPPLDYRK</sequence>
<gene>
    <name evidence="4" type="ORF">GCM10009096_13590</name>
</gene>
<evidence type="ECO:0000313" key="4">
    <source>
        <dbReference type="EMBL" id="GAA0473551.1"/>
    </source>
</evidence>
<dbReference type="InterPro" id="IPR052030">
    <property type="entry name" value="Peptidase_M20/M20A_hydrolases"/>
</dbReference>
<dbReference type="InterPro" id="IPR002933">
    <property type="entry name" value="Peptidase_M20"/>
</dbReference>
<dbReference type="EMBL" id="BAAAEM010000002">
    <property type="protein sequence ID" value="GAA0473551.1"/>
    <property type="molecule type" value="Genomic_DNA"/>
</dbReference>
<keyword evidence="2" id="KW-0732">Signal</keyword>
<dbReference type="SUPFAM" id="SSF53187">
    <property type="entry name" value="Zn-dependent exopeptidases"/>
    <property type="match status" value="1"/>
</dbReference>
<dbReference type="RefSeq" id="WP_229956112.1">
    <property type="nucleotide sequence ID" value="NZ_BAAAEM010000002.1"/>
</dbReference>
<dbReference type="InterPro" id="IPR036264">
    <property type="entry name" value="Bact_exopeptidase_dim_dom"/>
</dbReference>